<dbReference type="AlphaFoldDB" id="A0A9D4DWR8"/>
<organism evidence="1 2">
    <name type="scientific">Dreissena polymorpha</name>
    <name type="common">Zebra mussel</name>
    <name type="synonym">Mytilus polymorpha</name>
    <dbReference type="NCBI Taxonomy" id="45954"/>
    <lineage>
        <taxon>Eukaryota</taxon>
        <taxon>Metazoa</taxon>
        <taxon>Spiralia</taxon>
        <taxon>Lophotrochozoa</taxon>
        <taxon>Mollusca</taxon>
        <taxon>Bivalvia</taxon>
        <taxon>Autobranchia</taxon>
        <taxon>Heteroconchia</taxon>
        <taxon>Euheterodonta</taxon>
        <taxon>Imparidentia</taxon>
        <taxon>Neoheterodontei</taxon>
        <taxon>Myida</taxon>
        <taxon>Dreissenoidea</taxon>
        <taxon>Dreissenidae</taxon>
        <taxon>Dreissena</taxon>
    </lineage>
</organism>
<name>A0A9D4DWR8_DREPO</name>
<evidence type="ECO:0000313" key="2">
    <source>
        <dbReference type="Proteomes" id="UP000828390"/>
    </source>
</evidence>
<keyword evidence="2" id="KW-1185">Reference proteome</keyword>
<comment type="caution">
    <text evidence="1">The sequence shown here is derived from an EMBL/GenBank/DDBJ whole genome shotgun (WGS) entry which is preliminary data.</text>
</comment>
<reference evidence="1" key="2">
    <citation type="submission" date="2020-11" db="EMBL/GenBank/DDBJ databases">
        <authorList>
            <person name="McCartney M.A."/>
            <person name="Auch B."/>
            <person name="Kono T."/>
            <person name="Mallez S."/>
            <person name="Becker A."/>
            <person name="Gohl D.M."/>
            <person name="Silverstein K.A.T."/>
            <person name="Koren S."/>
            <person name="Bechman K.B."/>
            <person name="Herman A."/>
            <person name="Abrahante J.E."/>
            <person name="Garbe J."/>
        </authorList>
    </citation>
    <scope>NUCLEOTIDE SEQUENCE</scope>
    <source>
        <strain evidence="1">Duluth1</strain>
        <tissue evidence="1">Whole animal</tissue>
    </source>
</reference>
<sequence length="84" mass="9464">MLGPELFMFNLFINKRRTTFATINPVDDVDSRHLEHSSQIHHPPVIGLTCGVGTAQIQTVWIPINSQARGMGYEFRALFCAFVC</sequence>
<dbReference type="Proteomes" id="UP000828390">
    <property type="component" value="Unassembled WGS sequence"/>
</dbReference>
<accession>A0A9D4DWR8</accession>
<proteinExistence type="predicted"/>
<gene>
    <name evidence="1" type="ORF">DPMN_170298</name>
</gene>
<reference evidence="1" key="1">
    <citation type="journal article" date="2019" name="bioRxiv">
        <title>The Genome of the Zebra Mussel, Dreissena polymorpha: A Resource for Invasive Species Research.</title>
        <authorList>
            <person name="McCartney M.A."/>
            <person name="Auch B."/>
            <person name="Kono T."/>
            <person name="Mallez S."/>
            <person name="Zhang Y."/>
            <person name="Obille A."/>
            <person name="Becker A."/>
            <person name="Abrahante J.E."/>
            <person name="Garbe J."/>
            <person name="Badalamenti J.P."/>
            <person name="Herman A."/>
            <person name="Mangelson H."/>
            <person name="Liachko I."/>
            <person name="Sullivan S."/>
            <person name="Sone E.D."/>
            <person name="Koren S."/>
            <person name="Silverstein K.A.T."/>
            <person name="Beckman K.B."/>
            <person name="Gohl D.M."/>
        </authorList>
    </citation>
    <scope>NUCLEOTIDE SEQUENCE</scope>
    <source>
        <strain evidence="1">Duluth1</strain>
        <tissue evidence="1">Whole animal</tissue>
    </source>
</reference>
<protein>
    <submittedName>
        <fullName evidence="1">Uncharacterized protein</fullName>
    </submittedName>
</protein>
<evidence type="ECO:0000313" key="1">
    <source>
        <dbReference type="EMBL" id="KAH3769051.1"/>
    </source>
</evidence>
<dbReference type="EMBL" id="JAIWYP010000009">
    <property type="protein sequence ID" value="KAH3769051.1"/>
    <property type="molecule type" value="Genomic_DNA"/>
</dbReference>